<protein>
    <submittedName>
        <fullName evidence="1">Uncharacterized protein</fullName>
    </submittedName>
</protein>
<dbReference type="AlphaFoldDB" id="A0A3G9G8X7"/>
<evidence type="ECO:0000313" key="1">
    <source>
        <dbReference type="EMBL" id="BBF83944.1"/>
    </source>
</evidence>
<reference evidence="1 2" key="2">
    <citation type="journal article" date="2017" name="Genome Announc.">
        <title>Draft genome sequence of Aquitalea magnusonii strain H3, a plant growth-promoting bacterium of duckweed Lemna minor.</title>
        <authorList>
            <person name="Ishizawa H."/>
            <person name="Kuroda M."/>
            <person name="Ike M."/>
        </authorList>
    </citation>
    <scope>NUCLEOTIDE SEQUENCE [LARGE SCALE GENOMIC DNA]</scope>
    <source>
        <strain evidence="1 2">H3</strain>
    </source>
</reference>
<dbReference type="EMBL" id="AP018823">
    <property type="protein sequence ID" value="BBF83944.1"/>
    <property type="molecule type" value="Genomic_DNA"/>
</dbReference>
<gene>
    <name evidence="1" type="ORF">DLM_0267</name>
</gene>
<evidence type="ECO:0000313" key="2">
    <source>
        <dbReference type="Proteomes" id="UP000198290"/>
    </source>
</evidence>
<keyword evidence="2" id="KW-1185">Reference proteome</keyword>
<dbReference type="STRING" id="332411.VI06_16330"/>
<sequence>MDVLQVAQGELQAAILLAKEISGLTSSAAEKLRLELLETLLHDVYQQLDDAQHQINVVEGRDQTSLI</sequence>
<name>A0A3G9G8X7_9NEIS</name>
<dbReference type="Proteomes" id="UP000198290">
    <property type="component" value="Chromosome"/>
</dbReference>
<dbReference type="KEGG" id="amah:DLM_0267"/>
<proteinExistence type="predicted"/>
<reference evidence="2" key="1">
    <citation type="journal article" date="2017" name="Biotechnol. Biofuels">
        <title>Evaluation of environmental bacterial communities as a factor affecting the growth of duckweed Lemna minor.</title>
        <authorList>
            <person name="Ishizawa H."/>
            <person name="Kuroda M."/>
            <person name="Morikawa M."/>
            <person name="Ike M."/>
        </authorList>
    </citation>
    <scope>NUCLEOTIDE SEQUENCE [LARGE SCALE GENOMIC DNA]</scope>
    <source>
        <strain evidence="2">H3</strain>
    </source>
</reference>
<organism evidence="1 2">
    <name type="scientific">Aquitalea magnusonii</name>
    <dbReference type="NCBI Taxonomy" id="332411"/>
    <lineage>
        <taxon>Bacteria</taxon>
        <taxon>Pseudomonadati</taxon>
        <taxon>Pseudomonadota</taxon>
        <taxon>Betaproteobacteria</taxon>
        <taxon>Neisseriales</taxon>
        <taxon>Chromobacteriaceae</taxon>
        <taxon>Aquitalea</taxon>
    </lineage>
</organism>
<accession>A0A3G9G8X7</accession>
<reference evidence="2" key="3">
    <citation type="journal article" date="2017" name="Plant Physiol. Biochem.">
        <title>Differential oxidative and antioxidative response of duckweed Lemna minor toward plant growth promoting/inhibiting bacteria.</title>
        <authorList>
            <person name="Ishizawa H."/>
            <person name="Kuroda M."/>
            <person name="Morikawa M."/>
            <person name="Ike M."/>
        </authorList>
    </citation>
    <scope>NUCLEOTIDE SEQUENCE [LARGE SCALE GENOMIC DNA]</scope>
    <source>
        <strain evidence="2">H3</strain>
    </source>
</reference>